<protein>
    <submittedName>
        <fullName evidence="6">Retrovirus-related Pol polyprotein from transposon TNT 1-94</fullName>
    </submittedName>
</protein>
<dbReference type="SUPFAM" id="SSF56672">
    <property type="entry name" value="DNA/RNA polymerases"/>
    <property type="match status" value="1"/>
</dbReference>
<dbReference type="PANTHER" id="PTHR11439:SF517">
    <property type="entry name" value="CYSTEINE-RICH RLK (RECEPTOR-LIKE PROTEIN KINASE) 8"/>
    <property type="match status" value="1"/>
</dbReference>
<keyword evidence="1" id="KW-0378">Hydrolase</keyword>
<dbReference type="Pfam" id="PF13976">
    <property type="entry name" value="gag_pre-integrs"/>
    <property type="match status" value="1"/>
</dbReference>
<proteinExistence type="predicted"/>
<keyword evidence="1" id="KW-0064">Aspartyl protease</keyword>
<dbReference type="Proteomes" id="UP000288805">
    <property type="component" value="Unassembled WGS sequence"/>
</dbReference>
<dbReference type="EMBL" id="QGNW01000144">
    <property type="protein sequence ID" value="RVW91534.1"/>
    <property type="molecule type" value="Genomic_DNA"/>
</dbReference>
<comment type="caution">
    <text evidence="6">The sequence shown here is derived from an EMBL/GenBank/DDBJ whole genome shotgun (WGS) entry which is preliminary data.</text>
</comment>
<evidence type="ECO:0000313" key="7">
    <source>
        <dbReference type="Proteomes" id="UP000288805"/>
    </source>
</evidence>
<feature type="domain" description="Retroviral polymerase SH3-like" evidence="5">
    <location>
        <begin position="206"/>
        <end position="268"/>
    </location>
</feature>
<evidence type="ECO:0000259" key="4">
    <source>
        <dbReference type="Pfam" id="PF22936"/>
    </source>
</evidence>
<dbReference type="InterPro" id="IPR043502">
    <property type="entry name" value="DNA/RNA_pol_sf"/>
</dbReference>
<sequence length="781" mass="89196">MLLMAYVDLNKTSREDMWFLDSGCNNHMCGKKDYFSDFDGTFRDSVKLGNNMSMSVLGKGNVRLKVNEMTQIITGVFYVLELKNNLLSIGQLQEKWLTILFQHGKCKVFHSQKVIEDILQLWHCRYGHLSFKGLKTLQQRKMVNGFPQFQPPSKLCKDCLVGNNTGLQFQRKATGELLKFYIQNKTPEKAWGKLKPSVDYFRVFGCISHVHVPDSKRTKLDDKSFSCVLLGVSEESKAYKLYDPISQKIIISRDVVFEEDKNWDWDKKYEEAIVCDLEWGDDGEEATVNEEESDSNLDADIEEDTEENNATAIAVEFDAAVTAFDLLIQNRDTPSNSNAARNRRPPVWTSDYETGEELSEEEHEVQLAMFAAVDPIYFEEAVKRRKTIGVKWVYKTKFNENGEVEKHKARLVAKGYTQRFGVDYTEVFAPVARMETIRLVVALAAQREWSIYQLDVKSAFLHGELNEEVFVEQPCGYVQKGNEKKVYKLNKALYGLKQAPHAWYSRIEAYFMTEVFEKCDYEHTLFIKTNKKGKVLIVSLYVDDLIFTGNDELMFAEFKHSMKHEFDMTDLGKMRYFLGLEVLQKSDGIFISQKKYALEVLNIFGMDKSNSVFNPIVPGCKLVKDEGGVKGGDDELVAYTDSDYAGDLEDQKSTSGYVFLLSSGAISWSSKKQPVVSLSTTEAEFIAATSCACQAVWLKRVLGKLDQNQSRSCVIQCDSSAAIKLSKNPVMHGRSKHIDVHFHFLRDLTKDGSVEFEYCDTQEQLADIMTKPLKLNTFVRL</sequence>
<feature type="domain" description="GAG-pre-integrase" evidence="3">
    <location>
        <begin position="116"/>
        <end position="162"/>
    </location>
</feature>
<dbReference type="InterPro" id="IPR054722">
    <property type="entry name" value="PolX-like_BBD"/>
</dbReference>
<evidence type="ECO:0000256" key="1">
    <source>
        <dbReference type="ARBA" id="ARBA00022750"/>
    </source>
</evidence>
<organism evidence="6 7">
    <name type="scientific">Vitis vinifera</name>
    <name type="common">Grape</name>
    <dbReference type="NCBI Taxonomy" id="29760"/>
    <lineage>
        <taxon>Eukaryota</taxon>
        <taxon>Viridiplantae</taxon>
        <taxon>Streptophyta</taxon>
        <taxon>Embryophyta</taxon>
        <taxon>Tracheophyta</taxon>
        <taxon>Spermatophyta</taxon>
        <taxon>Magnoliopsida</taxon>
        <taxon>eudicotyledons</taxon>
        <taxon>Gunneridae</taxon>
        <taxon>Pentapetalae</taxon>
        <taxon>rosids</taxon>
        <taxon>Vitales</taxon>
        <taxon>Vitaceae</taxon>
        <taxon>Viteae</taxon>
        <taxon>Vitis</taxon>
    </lineage>
</organism>
<evidence type="ECO:0000313" key="6">
    <source>
        <dbReference type="EMBL" id="RVW91534.1"/>
    </source>
</evidence>
<dbReference type="InterPro" id="IPR057670">
    <property type="entry name" value="SH3_retrovirus"/>
</dbReference>
<feature type="domain" description="Retrovirus-related Pol polyprotein from transposon TNT 1-94-like beta-barrel" evidence="4">
    <location>
        <begin position="18"/>
        <end position="95"/>
    </location>
</feature>
<dbReference type="InterPro" id="IPR013103">
    <property type="entry name" value="RVT_2"/>
</dbReference>
<feature type="domain" description="Reverse transcriptase Ty1/copia-type" evidence="2">
    <location>
        <begin position="383"/>
        <end position="617"/>
    </location>
</feature>
<keyword evidence="1" id="KW-0645">Protease</keyword>
<dbReference type="Pfam" id="PF25597">
    <property type="entry name" value="SH3_retrovirus"/>
    <property type="match status" value="1"/>
</dbReference>
<evidence type="ECO:0000259" key="2">
    <source>
        <dbReference type="Pfam" id="PF07727"/>
    </source>
</evidence>
<evidence type="ECO:0000259" key="3">
    <source>
        <dbReference type="Pfam" id="PF13976"/>
    </source>
</evidence>
<name>A0A438I4A4_VITVI</name>
<dbReference type="InterPro" id="IPR025724">
    <property type="entry name" value="GAG-pre-integrase_dom"/>
</dbReference>
<accession>A0A438I4A4</accession>
<evidence type="ECO:0000259" key="5">
    <source>
        <dbReference type="Pfam" id="PF25597"/>
    </source>
</evidence>
<gene>
    <name evidence="6" type="primary">POLX_2412</name>
    <name evidence="6" type="ORF">CK203_046195</name>
</gene>
<dbReference type="AlphaFoldDB" id="A0A438I4A4"/>
<dbReference type="CDD" id="cd09272">
    <property type="entry name" value="RNase_HI_RT_Ty1"/>
    <property type="match status" value="1"/>
</dbReference>
<dbReference type="Pfam" id="PF22936">
    <property type="entry name" value="Pol_BBD"/>
    <property type="match status" value="1"/>
</dbReference>
<reference evidence="6 7" key="1">
    <citation type="journal article" date="2018" name="PLoS Genet.">
        <title>Population sequencing reveals clonal diversity and ancestral inbreeding in the grapevine cultivar Chardonnay.</title>
        <authorList>
            <person name="Roach M.J."/>
            <person name="Johnson D.L."/>
            <person name="Bohlmann J."/>
            <person name="van Vuuren H.J."/>
            <person name="Jones S.J."/>
            <person name="Pretorius I.S."/>
            <person name="Schmidt S.A."/>
            <person name="Borneman A.R."/>
        </authorList>
    </citation>
    <scope>NUCLEOTIDE SEQUENCE [LARGE SCALE GENOMIC DNA]</scope>
    <source>
        <strain evidence="7">cv. Chardonnay</strain>
        <tissue evidence="6">Leaf</tissue>
    </source>
</reference>
<dbReference type="GO" id="GO:0004190">
    <property type="term" value="F:aspartic-type endopeptidase activity"/>
    <property type="evidence" value="ECO:0007669"/>
    <property type="project" value="UniProtKB-KW"/>
</dbReference>
<dbReference type="PANTHER" id="PTHR11439">
    <property type="entry name" value="GAG-POL-RELATED RETROTRANSPOSON"/>
    <property type="match status" value="1"/>
</dbReference>
<dbReference type="Pfam" id="PF07727">
    <property type="entry name" value="RVT_2"/>
    <property type="match status" value="1"/>
</dbReference>